<evidence type="ECO:0000256" key="1">
    <source>
        <dbReference type="ARBA" id="ARBA00007039"/>
    </source>
</evidence>
<proteinExistence type="inferred from homology"/>
<dbReference type="Pfam" id="PF00574">
    <property type="entry name" value="CLP_protease"/>
    <property type="match status" value="1"/>
</dbReference>
<dbReference type="GO" id="GO:0009532">
    <property type="term" value="C:plastid stroma"/>
    <property type="evidence" value="ECO:0007669"/>
    <property type="project" value="UniProtKB-ARBA"/>
</dbReference>
<dbReference type="PANTHER" id="PTHR10381">
    <property type="entry name" value="ATP-DEPENDENT CLP PROTEASE PROTEOLYTIC SUBUNIT"/>
    <property type="match status" value="1"/>
</dbReference>
<dbReference type="OrthoDB" id="2017408at2759"/>
<dbReference type="PRINTS" id="PR00127">
    <property type="entry name" value="CLPPROTEASEP"/>
</dbReference>
<sequence length="300" mass="33452">MASHFFTTTTATTRTLSSPKTSRASLPKRNLTLSPPRGSLSSNFPSQYAAAGEFSVQTLRKRSINPLSPSRSRSRPKRDVITNILMPFVNKGDPYPAPDLASTFFEQRIIYLGLPVVIPVVELLLVEFLTLQFIDPVSPIYFYINSTGTTKGGTKVSYETEAIAVYDIMRCVKNPIYTLCIGYAWGEAALLLAAGTKGIRSALPSASIMLKQPYERMEGQATDVDNKRKEMRAIKAEMVELYAEAIGKTPEQIEADIRWPKYFSPTEAVEYGIIDRVLYNEKARKDRGAFSDQKKAEQQA</sequence>
<dbReference type="InterPro" id="IPR001907">
    <property type="entry name" value="ClpP"/>
</dbReference>
<gene>
    <name evidence="4" type="ORF">CEY00_Acc16706</name>
</gene>
<accession>A0A2R6QJX6</accession>
<name>A0A2R6QJX6_ACTCC</name>
<keyword evidence="5" id="KW-1185">Reference proteome</keyword>
<keyword evidence="4" id="KW-0378">Hydrolase</keyword>
<dbReference type="InterPro" id="IPR023562">
    <property type="entry name" value="ClpP/TepA"/>
</dbReference>
<dbReference type="Proteomes" id="UP000241394">
    <property type="component" value="Chromosome LG15"/>
</dbReference>
<dbReference type="InterPro" id="IPR029045">
    <property type="entry name" value="ClpP/crotonase-like_dom_sf"/>
</dbReference>
<dbReference type="CDD" id="cd07017">
    <property type="entry name" value="S14_ClpP_2"/>
    <property type="match status" value="1"/>
</dbReference>
<dbReference type="GO" id="GO:0006515">
    <property type="term" value="P:protein quality control for misfolded or incompletely synthesized proteins"/>
    <property type="evidence" value="ECO:0007669"/>
    <property type="project" value="TreeGrafter"/>
</dbReference>
<dbReference type="SUPFAM" id="SSF52096">
    <property type="entry name" value="ClpP/crotonase"/>
    <property type="match status" value="1"/>
</dbReference>
<feature type="region of interest" description="Disordered" evidence="3">
    <location>
        <begin position="1"/>
        <end position="42"/>
    </location>
</feature>
<dbReference type="GO" id="GO:0009368">
    <property type="term" value="C:endopeptidase Clp complex"/>
    <property type="evidence" value="ECO:0007669"/>
    <property type="project" value="TreeGrafter"/>
</dbReference>
<evidence type="ECO:0000313" key="4">
    <source>
        <dbReference type="EMBL" id="PSS09681.1"/>
    </source>
</evidence>
<dbReference type="InParanoid" id="A0A2R6QJX6"/>
<reference evidence="5" key="2">
    <citation type="journal article" date="2018" name="BMC Genomics">
        <title>A manually annotated Actinidia chinensis var. chinensis (kiwifruit) genome highlights the challenges associated with draft genomes and gene prediction in plants.</title>
        <authorList>
            <person name="Pilkington S.M."/>
            <person name="Crowhurst R."/>
            <person name="Hilario E."/>
            <person name="Nardozza S."/>
            <person name="Fraser L."/>
            <person name="Peng Y."/>
            <person name="Gunaseelan K."/>
            <person name="Simpson R."/>
            <person name="Tahir J."/>
            <person name="Deroles S.C."/>
            <person name="Templeton K."/>
            <person name="Luo Z."/>
            <person name="Davy M."/>
            <person name="Cheng C."/>
            <person name="McNeilage M."/>
            <person name="Scaglione D."/>
            <person name="Liu Y."/>
            <person name="Zhang Q."/>
            <person name="Datson P."/>
            <person name="De Silva N."/>
            <person name="Gardiner S.E."/>
            <person name="Bassett H."/>
            <person name="Chagne D."/>
            <person name="McCallum J."/>
            <person name="Dzierzon H."/>
            <person name="Deng C."/>
            <person name="Wang Y.Y."/>
            <person name="Barron L."/>
            <person name="Manako K."/>
            <person name="Bowen J."/>
            <person name="Foster T.M."/>
            <person name="Erridge Z.A."/>
            <person name="Tiffin H."/>
            <person name="Waite C.N."/>
            <person name="Davies K.M."/>
            <person name="Grierson E.P."/>
            <person name="Laing W.A."/>
            <person name="Kirk R."/>
            <person name="Chen X."/>
            <person name="Wood M."/>
            <person name="Montefiori M."/>
            <person name="Brummell D.A."/>
            <person name="Schwinn K.E."/>
            <person name="Catanach A."/>
            <person name="Fullerton C."/>
            <person name="Li D."/>
            <person name="Meiyalaghan S."/>
            <person name="Nieuwenhuizen N."/>
            <person name="Read N."/>
            <person name="Prakash R."/>
            <person name="Hunter D."/>
            <person name="Zhang H."/>
            <person name="McKenzie M."/>
            <person name="Knabel M."/>
            <person name="Harris A."/>
            <person name="Allan A.C."/>
            <person name="Gleave A."/>
            <person name="Chen A."/>
            <person name="Janssen B.J."/>
            <person name="Plunkett B."/>
            <person name="Ampomah-Dwamena C."/>
            <person name="Voogd C."/>
            <person name="Leif D."/>
            <person name="Lafferty D."/>
            <person name="Souleyre E.J.F."/>
            <person name="Varkonyi-Gasic E."/>
            <person name="Gambi F."/>
            <person name="Hanley J."/>
            <person name="Yao J.L."/>
            <person name="Cheung J."/>
            <person name="David K.M."/>
            <person name="Warren B."/>
            <person name="Marsh K."/>
            <person name="Snowden K.C."/>
            <person name="Lin-Wang K."/>
            <person name="Brian L."/>
            <person name="Martinez-Sanchez M."/>
            <person name="Wang M."/>
            <person name="Ileperuma N."/>
            <person name="Macnee N."/>
            <person name="Campin R."/>
            <person name="McAtee P."/>
            <person name="Drummond R.S.M."/>
            <person name="Espley R.V."/>
            <person name="Ireland H.S."/>
            <person name="Wu R."/>
            <person name="Atkinson R.G."/>
            <person name="Karunairetnam S."/>
            <person name="Bulley S."/>
            <person name="Chunkath S."/>
            <person name="Hanley Z."/>
            <person name="Storey R."/>
            <person name="Thrimawithana A.H."/>
            <person name="Thomson S."/>
            <person name="David C."/>
            <person name="Testolin R."/>
            <person name="Huang H."/>
            <person name="Hellens R.P."/>
            <person name="Schaffer R.J."/>
        </authorList>
    </citation>
    <scope>NUCLEOTIDE SEQUENCE [LARGE SCALE GENOMIC DNA]</scope>
    <source>
        <strain evidence="5">cv. Red5</strain>
    </source>
</reference>
<dbReference type="Gene3D" id="3.90.226.10">
    <property type="entry name" value="2-enoyl-CoA Hydratase, Chain A, domain 1"/>
    <property type="match status" value="1"/>
</dbReference>
<protein>
    <recommendedName>
        <fullName evidence="2">ATP-dependent Clp protease proteolytic subunit</fullName>
    </recommendedName>
</protein>
<comment type="caution">
    <text evidence="4">The sequence shown here is derived from an EMBL/GenBank/DDBJ whole genome shotgun (WGS) entry which is preliminary data.</text>
</comment>
<dbReference type="Gramene" id="PSS09681">
    <property type="protein sequence ID" value="PSS09681"/>
    <property type="gene ID" value="CEY00_Acc16706"/>
</dbReference>
<dbReference type="GO" id="GO:0004176">
    <property type="term" value="F:ATP-dependent peptidase activity"/>
    <property type="evidence" value="ECO:0007669"/>
    <property type="project" value="InterPro"/>
</dbReference>
<dbReference type="EMBL" id="NKQK01000015">
    <property type="protein sequence ID" value="PSS09681.1"/>
    <property type="molecule type" value="Genomic_DNA"/>
</dbReference>
<evidence type="ECO:0000256" key="3">
    <source>
        <dbReference type="SAM" id="MobiDB-lite"/>
    </source>
</evidence>
<dbReference type="FunCoup" id="A0A2R6QJX6">
    <property type="interactions" value="2845"/>
</dbReference>
<evidence type="ECO:0000256" key="2">
    <source>
        <dbReference type="RuleBase" id="RU003567"/>
    </source>
</evidence>
<dbReference type="PANTHER" id="PTHR10381:SF47">
    <property type="entry name" value="ATP-DEPENDENT CLP PROTEASE PROTEOLYTIC SUBUNIT-RELATED PROTEIN 4, CHLOROPLASTIC"/>
    <property type="match status" value="1"/>
</dbReference>
<dbReference type="STRING" id="1590841.A0A2R6QJX6"/>
<reference evidence="4 5" key="1">
    <citation type="submission" date="2017-07" db="EMBL/GenBank/DDBJ databases">
        <title>An improved, manually edited Actinidia chinensis var. chinensis (kiwifruit) genome highlights the challenges associated with draft genomes and gene prediction in plants.</title>
        <authorList>
            <person name="Pilkington S."/>
            <person name="Crowhurst R."/>
            <person name="Hilario E."/>
            <person name="Nardozza S."/>
            <person name="Fraser L."/>
            <person name="Peng Y."/>
            <person name="Gunaseelan K."/>
            <person name="Simpson R."/>
            <person name="Tahir J."/>
            <person name="Deroles S."/>
            <person name="Templeton K."/>
            <person name="Luo Z."/>
            <person name="Davy M."/>
            <person name="Cheng C."/>
            <person name="Mcneilage M."/>
            <person name="Scaglione D."/>
            <person name="Liu Y."/>
            <person name="Zhang Q."/>
            <person name="Datson P."/>
            <person name="De Silva N."/>
            <person name="Gardiner S."/>
            <person name="Bassett H."/>
            <person name="Chagne D."/>
            <person name="Mccallum J."/>
            <person name="Dzierzon H."/>
            <person name="Deng C."/>
            <person name="Wang Y.-Y."/>
            <person name="Barron N."/>
            <person name="Manako K."/>
            <person name="Bowen J."/>
            <person name="Foster T."/>
            <person name="Erridge Z."/>
            <person name="Tiffin H."/>
            <person name="Waite C."/>
            <person name="Davies K."/>
            <person name="Grierson E."/>
            <person name="Laing W."/>
            <person name="Kirk R."/>
            <person name="Chen X."/>
            <person name="Wood M."/>
            <person name="Montefiori M."/>
            <person name="Brummell D."/>
            <person name="Schwinn K."/>
            <person name="Catanach A."/>
            <person name="Fullerton C."/>
            <person name="Li D."/>
            <person name="Meiyalaghan S."/>
            <person name="Nieuwenhuizen N."/>
            <person name="Read N."/>
            <person name="Prakash R."/>
            <person name="Hunter D."/>
            <person name="Zhang H."/>
            <person name="Mckenzie M."/>
            <person name="Knabel M."/>
            <person name="Harris A."/>
            <person name="Allan A."/>
            <person name="Chen A."/>
            <person name="Janssen B."/>
            <person name="Plunkett B."/>
            <person name="Dwamena C."/>
            <person name="Voogd C."/>
            <person name="Leif D."/>
            <person name="Lafferty D."/>
            <person name="Souleyre E."/>
            <person name="Varkonyi-Gasic E."/>
            <person name="Gambi F."/>
            <person name="Hanley J."/>
            <person name="Yao J.-L."/>
            <person name="Cheung J."/>
            <person name="David K."/>
            <person name="Warren B."/>
            <person name="Marsh K."/>
            <person name="Snowden K."/>
            <person name="Lin-Wang K."/>
            <person name="Brian L."/>
            <person name="Martinez-Sanchez M."/>
            <person name="Wang M."/>
            <person name="Ileperuma N."/>
            <person name="Macnee N."/>
            <person name="Campin R."/>
            <person name="Mcatee P."/>
            <person name="Drummond R."/>
            <person name="Espley R."/>
            <person name="Ireland H."/>
            <person name="Wu R."/>
            <person name="Atkinson R."/>
            <person name="Karunairetnam S."/>
            <person name="Bulley S."/>
            <person name="Chunkath S."/>
            <person name="Hanley Z."/>
            <person name="Storey R."/>
            <person name="Thrimawithana A."/>
            <person name="Thomson S."/>
            <person name="David C."/>
            <person name="Testolin R."/>
        </authorList>
    </citation>
    <scope>NUCLEOTIDE SEQUENCE [LARGE SCALE GENOMIC DNA]</scope>
    <source>
        <strain evidence="5">cv. Red5</strain>
        <tissue evidence="4">Young leaf</tissue>
    </source>
</reference>
<dbReference type="AlphaFoldDB" id="A0A2R6QJX6"/>
<keyword evidence="4" id="KW-0645">Protease</keyword>
<organism evidence="4 5">
    <name type="scientific">Actinidia chinensis var. chinensis</name>
    <name type="common">Chinese soft-hair kiwi</name>
    <dbReference type="NCBI Taxonomy" id="1590841"/>
    <lineage>
        <taxon>Eukaryota</taxon>
        <taxon>Viridiplantae</taxon>
        <taxon>Streptophyta</taxon>
        <taxon>Embryophyta</taxon>
        <taxon>Tracheophyta</taxon>
        <taxon>Spermatophyta</taxon>
        <taxon>Magnoliopsida</taxon>
        <taxon>eudicotyledons</taxon>
        <taxon>Gunneridae</taxon>
        <taxon>Pentapetalae</taxon>
        <taxon>asterids</taxon>
        <taxon>Ericales</taxon>
        <taxon>Actinidiaceae</taxon>
        <taxon>Actinidia</taxon>
    </lineage>
</organism>
<dbReference type="OMA" id="RIMYLGM"/>
<dbReference type="GO" id="GO:0051117">
    <property type="term" value="F:ATPase binding"/>
    <property type="evidence" value="ECO:0007669"/>
    <property type="project" value="TreeGrafter"/>
</dbReference>
<comment type="similarity">
    <text evidence="1 2">Belongs to the peptidase S14 family.</text>
</comment>
<dbReference type="GO" id="GO:0004252">
    <property type="term" value="F:serine-type endopeptidase activity"/>
    <property type="evidence" value="ECO:0007669"/>
    <property type="project" value="InterPro"/>
</dbReference>
<evidence type="ECO:0000313" key="5">
    <source>
        <dbReference type="Proteomes" id="UP000241394"/>
    </source>
</evidence>